<dbReference type="RefSeq" id="XP_046071331.1">
    <property type="nucleotide sequence ID" value="XM_046211335.1"/>
</dbReference>
<name>A0AAD4PXH9_9EURO</name>
<feature type="compositionally biased region" description="Low complexity" evidence="5">
    <location>
        <begin position="532"/>
        <end position="548"/>
    </location>
</feature>
<dbReference type="PANTHER" id="PTHR12911">
    <property type="entry name" value="SAD1/UNC-84-LIKE PROTEIN-RELATED"/>
    <property type="match status" value="1"/>
</dbReference>
<evidence type="ECO:0000313" key="8">
    <source>
        <dbReference type="EMBL" id="KAH8696394.1"/>
    </source>
</evidence>
<feature type="region of interest" description="Disordered" evidence="5">
    <location>
        <begin position="512"/>
        <end position="548"/>
    </location>
</feature>
<dbReference type="AlphaFoldDB" id="A0AAD4PXH9"/>
<proteinExistence type="predicted"/>
<keyword evidence="4 6" id="KW-0472">Membrane</keyword>
<evidence type="ECO:0000256" key="6">
    <source>
        <dbReference type="SAM" id="Phobius"/>
    </source>
</evidence>
<dbReference type="InterPro" id="IPR012919">
    <property type="entry name" value="SUN_dom"/>
</dbReference>
<feature type="compositionally biased region" description="Polar residues" evidence="5">
    <location>
        <begin position="252"/>
        <end position="262"/>
    </location>
</feature>
<dbReference type="Gene3D" id="2.60.120.260">
    <property type="entry name" value="Galactose-binding domain-like"/>
    <property type="match status" value="1"/>
</dbReference>
<feature type="compositionally biased region" description="Polar residues" evidence="5">
    <location>
        <begin position="39"/>
        <end position="50"/>
    </location>
</feature>
<feature type="compositionally biased region" description="Polar residues" evidence="5">
    <location>
        <begin position="83"/>
        <end position="106"/>
    </location>
</feature>
<comment type="caution">
    <text evidence="8">The sequence shown here is derived from an EMBL/GenBank/DDBJ whole genome shotgun (WGS) entry which is preliminary data.</text>
</comment>
<dbReference type="PROSITE" id="PS51469">
    <property type="entry name" value="SUN"/>
    <property type="match status" value="1"/>
</dbReference>
<evidence type="ECO:0000256" key="4">
    <source>
        <dbReference type="ARBA" id="ARBA00023136"/>
    </source>
</evidence>
<reference evidence="8" key="1">
    <citation type="submission" date="2021-12" db="EMBL/GenBank/DDBJ databases">
        <title>Convergent genome expansion in fungi linked to evolution of root-endophyte symbiosis.</title>
        <authorList>
            <consortium name="DOE Joint Genome Institute"/>
            <person name="Ke Y.-H."/>
            <person name="Bonito G."/>
            <person name="Liao H.-L."/>
            <person name="Looney B."/>
            <person name="Rojas-Flechas A."/>
            <person name="Nash J."/>
            <person name="Hameed K."/>
            <person name="Schadt C."/>
            <person name="Martin F."/>
            <person name="Crous P.W."/>
            <person name="Miettinen O."/>
            <person name="Magnuson J.K."/>
            <person name="Labbe J."/>
            <person name="Jacobson D."/>
            <person name="Doktycz M.J."/>
            <person name="Veneault-Fourrey C."/>
            <person name="Kuo A."/>
            <person name="Mondo S."/>
            <person name="Calhoun S."/>
            <person name="Riley R."/>
            <person name="Ohm R."/>
            <person name="LaButti K."/>
            <person name="Andreopoulos B."/>
            <person name="Pangilinan J."/>
            <person name="Nolan M."/>
            <person name="Tritt A."/>
            <person name="Clum A."/>
            <person name="Lipzen A."/>
            <person name="Daum C."/>
            <person name="Barry K."/>
            <person name="Grigoriev I.V."/>
            <person name="Vilgalys R."/>
        </authorList>
    </citation>
    <scope>NUCLEOTIDE SEQUENCE</scope>
    <source>
        <strain evidence="8">PMI_201</strain>
    </source>
</reference>
<keyword evidence="2 6" id="KW-0812">Transmembrane</keyword>
<evidence type="ECO:0000256" key="5">
    <source>
        <dbReference type="SAM" id="MobiDB-lite"/>
    </source>
</evidence>
<keyword evidence="3 6" id="KW-1133">Transmembrane helix</keyword>
<comment type="subcellular location">
    <subcellularLocation>
        <location evidence="1">Membrane</location>
    </subcellularLocation>
</comment>
<evidence type="ECO:0000256" key="1">
    <source>
        <dbReference type="ARBA" id="ARBA00004370"/>
    </source>
</evidence>
<evidence type="ECO:0000256" key="3">
    <source>
        <dbReference type="ARBA" id="ARBA00022989"/>
    </source>
</evidence>
<evidence type="ECO:0000259" key="7">
    <source>
        <dbReference type="PROSITE" id="PS51469"/>
    </source>
</evidence>
<dbReference type="Proteomes" id="UP001201262">
    <property type="component" value="Unassembled WGS sequence"/>
</dbReference>
<dbReference type="PANTHER" id="PTHR12911:SF8">
    <property type="entry name" value="KLAROID PROTEIN-RELATED"/>
    <property type="match status" value="1"/>
</dbReference>
<feature type="domain" description="SUN" evidence="7">
    <location>
        <begin position="395"/>
        <end position="640"/>
    </location>
</feature>
<feature type="region of interest" description="Disordered" evidence="5">
    <location>
        <begin position="1"/>
        <end position="119"/>
    </location>
</feature>
<feature type="compositionally biased region" description="Low complexity" evidence="5">
    <location>
        <begin position="218"/>
        <end position="229"/>
    </location>
</feature>
<accession>A0AAD4PXH9</accession>
<gene>
    <name evidence="8" type="ORF">BGW36DRAFT_297171</name>
</gene>
<dbReference type="GO" id="GO:0034993">
    <property type="term" value="C:meiotic nuclear membrane microtubule tethering complex"/>
    <property type="evidence" value="ECO:0007669"/>
    <property type="project" value="TreeGrafter"/>
</dbReference>
<evidence type="ECO:0000256" key="2">
    <source>
        <dbReference type="ARBA" id="ARBA00022692"/>
    </source>
</evidence>
<feature type="transmembrane region" description="Helical" evidence="6">
    <location>
        <begin position="293"/>
        <end position="315"/>
    </location>
</feature>
<feature type="region of interest" description="Disordered" evidence="5">
    <location>
        <begin position="183"/>
        <end position="232"/>
    </location>
</feature>
<dbReference type="Pfam" id="PF07738">
    <property type="entry name" value="Sad1_UNC"/>
    <property type="match status" value="1"/>
</dbReference>
<organism evidence="8 9">
    <name type="scientific">Talaromyces proteolyticus</name>
    <dbReference type="NCBI Taxonomy" id="1131652"/>
    <lineage>
        <taxon>Eukaryota</taxon>
        <taxon>Fungi</taxon>
        <taxon>Dikarya</taxon>
        <taxon>Ascomycota</taxon>
        <taxon>Pezizomycotina</taxon>
        <taxon>Eurotiomycetes</taxon>
        <taxon>Eurotiomycetidae</taxon>
        <taxon>Eurotiales</taxon>
        <taxon>Trichocomaceae</taxon>
        <taxon>Talaromyces</taxon>
        <taxon>Talaromyces sect. Bacilispori</taxon>
    </lineage>
</organism>
<evidence type="ECO:0000313" key="9">
    <source>
        <dbReference type="Proteomes" id="UP001201262"/>
    </source>
</evidence>
<dbReference type="GO" id="GO:0043495">
    <property type="term" value="F:protein-membrane adaptor activity"/>
    <property type="evidence" value="ECO:0007669"/>
    <property type="project" value="TreeGrafter"/>
</dbReference>
<dbReference type="GeneID" id="70241622"/>
<feature type="region of interest" description="Disordered" evidence="5">
    <location>
        <begin position="246"/>
        <end position="274"/>
    </location>
</feature>
<sequence length="640" mass="71391">MPPRRSAHQVDPTYSPSGRRYSLGPESPPRRSQRLGSEGVSSVNSFSLRATTPDARQLHATLRAASESPTKRRSQSRVEDSVHSSVTPSPPIQHTISTTSTPNAPSLNPAIATNGVSPLEPQTDRGFSFFRYPHLPSLGFRRNRGSSVLLSSPQRDEEFENESVVSWRLERELHKDDLQRRQAFDDEAETSQGQNIRRPPRRLSGLTWANDTADEPDPTATTDSPESSPVRTAAAKTIISSNVMKREDVESSIESTRPSTAEFTAPPVDKPRLLPTPLERQTFQRETRRRIPWGFTVINVSMAIITAAIFFTTWLTPIKPFAHRQVSYLPLNETEGRFVTQLTSEVDKLGLQLSSMSRDVHRLNSEQKRVVEQITAVQPLSETLPQINFLSLGLGARVDPMLTSPSIGTRRTFIRRFFQNPFLTSRQPPLPNPPETALQPWDDIGECWCSAPGNTGQAQLAVQLGQRTVPNEVVVEQIPFGASPHPELAPREMELWARFKPYYGSHDAATAAATETPVTSRSRRQGWFGGWQSTTSSSKQNTNTSPPSLSSLLNTIMATLHQAYPSESESAYSNDRLLGPSFFKLGEWEYDLHGESVQRFPLDAIVDLPTLRVDKVVIRVKSNWGGNHTCLYRVKLHGHV</sequence>
<dbReference type="EMBL" id="JAJTJA010000007">
    <property type="protein sequence ID" value="KAH8696394.1"/>
    <property type="molecule type" value="Genomic_DNA"/>
</dbReference>
<dbReference type="InterPro" id="IPR045119">
    <property type="entry name" value="SUN1-5"/>
</dbReference>
<protein>
    <recommendedName>
        <fullName evidence="7">SUN domain-containing protein</fullName>
    </recommendedName>
</protein>
<keyword evidence="9" id="KW-1185">Reference proteome</keyword>